<dbReference type="PANTHER" id="PTHR30481:SF2">
    <property type="entry name" value="SITE-SPECIFIC DNA-METHYLTRANSFERASE (ADENINE-SPECIFIC)"/>
    <property type="match status" value="1"/>
</dbReference>
<dbReference type="AlphaFoldDB" id="A0A941JQI5"/>
<keyword evidence="4" id="KW-0808">Transferase</keyword>
<sequence>MIKNFKCQYCYNDEVEALTFNKDKTGYWCEVCDGFTLVNQKDTGRYLLILEDSSGKNESLTSSIKFKKRLSPLRYPGGKSKMVNYIYNQLDNKKMNHFVSPYTGGGSVEFALLEAGVINHLHINDKDFGVYALYWVIFNMPFALTERLKTYTPSREDFYKAQLTIKKDFDKINIVEAAWNTLIVNRLAYSGIFNANPLGGKKGTPQQLTSRWNPDELIRRIEKLHSFSDQVTITNQDACEMIEESYWWDQTTIFIDPPYVNKASSLYRCYYKEEDHIKLNCLLDTLYHGFDGADLIITYDNNEWLESLYLYPTVKAVSRAYTI</sequence>
<comment type="similarity">
    <text evidence="1">Belongs to the N(4)/N(6)-methyltransferase family.</text>
</comment>
<proteinExistence type="inferred from homology"/>
<dbReference type="EMBL" id="JAGTPX010000006">
    <property type="protein sequence ID" value="MBR8669507.1"/>
    <property type="molecule type" value="Genomic_DNA"/>
</dbReference>
<dbReference type="PANTHER" id="PTHR30481">
    <property type="entry name" value="DNA ADENINE METHYLASE"/>
    <property type="match status" value="1"/>
</dbReference>
<evidence type="ECO:0000256" key="4">
    <source>
        <dbReference type="ARBA" id="ARBA00022679"/>
    </source>
</evidence>
<dbReference type="InterPro" id="IPR012327">
    <property type="entry name" value="MeTrfase_D12"/>
</dbReference>
<dbReference type="InterPro" id="IPR029063">
    <property type="entry name" value="SAM-dependent_MTases_sf"/>
</dbReference>
<dbReference type="Gene3D" id="1.10.1020.10">
    <property type="entry name" value="Adenine-specific Methyltransferase, Domain 2"/>
    <property type="match status" value="1"/>
</dbReference>
<gene>
    <name evidence="7" type="ORF">KD144_08130</name>
</gene>
<evidence type="ECO:0000256" key="3">
    <source>
        <dbReference type="ARBA" id="ARBA00022603"/>
    </source>
</evidence>
<dbReference type="GO" id="GO:1904047">
    <property type="term" value="F:S-adenosyl-L-methionine binding"/>
    <property type="evidence" value="ECO:0007669"/>
    <property type="project" value="TreeGrafter"/>
</dbReference>
<dbReference type="GO" id="GO:0009007">
    <property type="term" value="F:site-specific DNA-methyltransferase (adenine-specific) activity"/>
    <property type="evidence" value="ECO:0007669"/>
    <property type="project" value="UniProtKB-EC"/>
</dbReference>
<dbReference type="EC" id="2.1.1.72" evidence="2"/>
<evidence type="ECO:0000313" key="7">
    <source>
        <dbReference type="EMBL" id="MBR8669507.1"/>
    </source>
</evidence>
<accession>A0A941JQI5</accession>
<dbReference type="Pfam" id="PF02086">
    <property type="entry name" value="MethyltransfD12"/>
    <property type="match status" value="1"/>
</dbReference>
<dbReference type="PRINTS" id="PR00505">
    <property type="entry name" value="D12N6MTFRASE"/>
</dbReference>
<dbReference type="GO" id="GO:0043565">
    <property type="term" value="F:sequence-specific DNA binding"/>
    <property type="evidence" value="ECO:0007669"/>
    <property type="project" value="TreeGrafter"/>
</dbReference>
<keyword evidence="3 7" id="KW-0489">Methyltransferase</keyword>
<evidence type="ECO:0000256" key="1">
    <source>
        <dbReference type="ARBA" id="ARBA00006594"/>
    </source>
</evidence>
<reference evidence="7" key="1">
    <citation type="submission" date="2021-04" db="EMBL/GenBank/DDBJ databases">
        <title>Genomic analysis of electroactive and textile dye degrading Bacillus circulans strain: DC10 isolated from constructed wetland-microbial fuel cells treating textile dye wastewaters.</title>
        <authorList>
            <person name="Patel D.U."/>
            <person name="Desai C.R."/>
        </authorList>
    </citation>
    <scope>NUCLEOTIDE SEQUENCE</scope>
    <source>
        <strain evidence="7">DC10</strain>
    </source>
</reference>
<comment type="catalytic activity">
    <reaction evidence="6">
        <text>a 2'-deoxyadenosine in DNA + S-adenosyl-L-methionine = an N(6)-methyl-2'-deoxyadenosine in DNA + S-adenosyl-L-homocysteine + H(+)</text>
        <dbReference type="Rhea" id="RHEA:15197"/>
        <dbReference type="Rhea" id="RHEA-COMP:12418"/>
        <dbReference type="Rhea" id="RHEA-COMP:12419"/>
        <dbReference type="ChEBI" id="CHEBI:15378"/>
        <dbReference type="ChEBI" id="CHEBI:57856"/>
        <dbReference type="ChEBI" id="CHEBI:59789"/>
        <dbReference type="ChEBI" id="CHEBI:90615"/>
        <dbReference type="ChEBI" id="CHEBI:90616"/>
        <dbReference type="EC" id="2.1.1.72"/>
    </reaction>
</comment>
<keyword evidence="5" id="KW-0949">S-adenosyl-L-methionine</keyword>
<protein>
    <recommendedName>
        <fullName evidence="2">site-specific DNA-methyltransferase (adenine-specific)</fullName>
        <ecNumber evidence="2">2.1.1.72</ecNumber>
    </recommendedName>
</protein>
<dbReference type="GO" id="GO:0009307">
    <property type="term" value="P:DNA restriction-modification system"/>
    <property type="evidence" value="ECO:0007669"/>
    <property type="project" value="InterPro"/>
</dbReference>
<organism evidence="7">
    <name type="scientific">Niallia circulans</name>
    <name type="common">Bacillus circulans</name>
    <dbReference type="NCBI Taxonomy" id="1397"/>
    <lineage>
        <taxon>Bacteria</taxon>
        <taxon>Bacillati</taxon>
        <taxon>Bacillota</taxon>
        <taxon>Bacilli</taxon>
        <taxon>Bacillales</taxon>
        <taxon>Bacillaceae</taxon>
        <taxon>Niallia</taxon>
    </lineage>
</organism>
<dbReference type="InterPro" id="IPR023095">
    <property type="entry name" value="Ade_MeTrfase_dom_2"/>
</dbReference>
<evidence type="ECO:0000256" key="5">
    <source>
        <dbReference type="ARBA" id="ARBA00022691"/>
    </source>
</evidence>
<evidence type="ECO:0000256" key="6">
    <source>
        <dbReference type="ARBA" id="ARBA00047942"/>
    </source>
</evidence>
<dbReference type="GO" id="GO:0032259">
    <property type="term" value="P:methylation"/>
    <property type="evidence" value="ECO:0007669"/>
    <property type="project" value="UniProtKB-KW"/>
</dbReference>
<comment type="caution">
    <text evidence="7">The sequence shown here is derived from an EMBL/GenBank/DDBJ whole genome shotgun (WGS) entry which is preliminary data.</text>
</comment>
<name>A0A941JQI5_NIACI</name>
<dbReference type="GO" id="GO:0006298">
    <property type="term" value="P:mismatch repair"/>
    <property type="evidence" value="ECO:0007669"/>
    <property type="project" value="TreeGrafter"/>
</dbReference>
<dbReference type="SUPFAM" id="SSF53335">
    <property type="entry name" value="S-adenosyl-L-methionine-dependent methyltransferases"/>
    <property type="match status" value="1"/>
</dbReference>
<dbReference type="RefSeq" id="WP_212118346.1">
    <property type="nucleotide sequence ID" value="NZ_JAGTPX020000007.1"/>
</dbReference>
<dbReference type="Gene3D" id="3.40.50.150">
    <property type="entry name" value="Vaccinia Virus protein VP39"/>
    <property type="match status" value="1"/>
</dbReference>
<evidence type="ECO:0000256" key="2">
    <source>
        <dbReference type="ARBA" id="ARBA00011900"/>
    </source>
</evidence>